<protein>
    <submittedName>
        <fullName evidence="1">Uncharacterized protein</fullName>
    </submittedName>
</protein>
<reference evidence="1 2" key="1">
    <citation type="submission" date="2016-10" db="EMBL/GenBank/DDBJ databases">
        <authorList>
            <person name="de Groot N.N."/>
        </authorList>
    </citation>
    <scope>NUCLEOTIDE SEQUENCE [LARGE SCALE GENOMIC DNA]</scope>
    <source>
        <strain evidence="1 2">Nm146</strain>
    </source>
</reference>
<dbReference type="EMBL" id="FOUF01000022">
    <property type="protein sequence ID" value="SFM58501.1"/>
    <property type="molecule type" value="Genomic_DNA"/>
</dbReference>
<proteinExistence type="predicted"/>
<name>A0A1I4S278_9PROT</name>
<sequence length="129" mass="13310">MSGTVAGVADQCSPRLPGLAGRNRFGKKDSGVSAIAGAGNLQRRRNAKLPAGLHESLGILSPVGLIKISREKIATVIAQERIDADGLLSSQMVIDHLIGHRQQLALAAVTAFDPGLVADTGLPLVTAGR</sequence>
<evidence type="ECO:0000313" key="2">
    <source>
        <dbReference type="Proteomes" id="UP000199561"/>
    </source>
</evidence>
<organism evidence="1 2">
    <name type="scientific">Nitrosomonas nitrosa</name>
    <dbReference type="NCBI Taxonomy" id="52442"/>
    <lineage>
        <taxon>Bacteria</taxon>
        <taxon>Pseudomonadati</taxon>
        <taxon>Pseudomonadota</taxon>
        <taxon>Betaproteobacteria</taxon>
        <taxon>Nitrosomonadales</taxon>
        <taxon>Nitrosomonadaceae</taxon>
        <taxon>Nitrosomonas</taxon>
    </lineage>
</organism>
<dbReference type="AlphaFoldDB" id="A0A1I4S278"/>
<evidence type="ECO:0000313" key="1">
    <source>
        <dbReference type="EMBL" id="SFM58501.1"/>
    </source>
</evidence>
<gene>
    <name evidence="1" type="ORF">SAMN05421880_12219</name>
</gene>
<dbReference type="Proteomes" id="UP000199561">
    <property type="component" value="Unassembled WGS sequence"/>
</dbReference>
<keyword evidence="2" id="KW-1185">Reference proteome</keyword>
<accession>A0A1I4S278</accession>